<organism evidence="2 3">
    <name type="scientific">Pararobbsia alpina</name>
    <dbReference type="NCBI Taxonomy" id="621374"/>
    <lineage>
        <taxon>Bacteria</taxon>
        <taxon>Pseudomonadati</taxon>
        <taxon>Pseudomonadota</taxon>
        <taxon>Betaproteobacteria</taxon>
        <taxon>Burkholderiales</taxon>
        <taxon>Burkholderiaceae</taxon>
        <taxon>Pararobbsia</taxon>
    </lineage>
</organism>
<dbReference type="Pfam" id="PF05494">
    <property type="entry name" value="MlaC"/>
    <property type="match status" value="1"/>
</dbReference>
<name>A0A6S7BCW7_9BURK</name>
<protein>
    <submittedName>
        <fullName evidence="2">Intermembrane phospholipid transport system binding protein MlaC</fullName>
    </submittedName>
</protein>
<feature type="chain" id="PRO_5028894325" evidence="1">
    <location>
        <begin position="23"/>
        <end position="211"/>
    </location>
</feature>
<dbReference type="AlphaFoldDB" id="A0A6S7BCW7"/>
<proteinExistence type="predicted"/>
<evidence type="ECO:0000313" key="3">
    <source>
        <dbReference type="Proteomes" id="UP000494115"/>
    </source>
</evidence>
<dbReference type="RefSeq" id="WP_175106532.1">
    <property type="nucleotide sequence ID" value="NZ_CADIKM010000022.1"/>
</dbReference>
<keyword evidence="3" id="KW-1185">Reference proteome</keyword>
<dbReference type="PANTHER" id="PTHR36573">
    <property type="entry name" value="INTERMEMBRANE PHOSPHOLIPID TRANSPORT SYSTEM BINDING PROTEIN MLAC"/>
    <property type="match status" value="1"/>
</dbReference>
<dbReference type="Proteomes" id="UP000494115">
    <property type="component" value="Unassembled WGS sequence"/>
</dbReference>
<reference evidence="2 3" key="1">
    <citation type="submission" date="2020-04" db="EMBL/GenBank/DDBJ databases">
        <authorList>
            <person name="De Canck E."/>
        </authorList>
    </citation>
    <scope>NUCLEOTIDE SEQUENCE [LARGE SCALE GENOMIC DNA]</scope>
    <source>
        <strain evidence="2 3">LMG 28138</strain>
    </source>
</reference>
<sequence length="211" mass="23401">MKKPFWIAMLVAVMTFCGGAQAQAQTAAIDASTPDGLIKALTAVVMDSAKSDKSVQSGNLEHITALVNEKVLPYTDFERTTRLAMGRNWQKATPDQQKQIVEQFKRLLIRTYSGAIAQIRDQQVEFQPLRGATDTDAVVRTQVINQGQPIQLDYRLEKTPDGWKIYDINVLGAWLIQAYQQQFNEKISQSGIDGLLNFLTNHNASTAGGQS</sequence>
<dbReference type="InterPro" id="IPR008869">
    <property type="entry name" value="MlaC/ttg2D"/>
</dbReference>
<gene>
    <name evidence="2" type="primary">mlaC_1</name>
    <name evidence="2" type="ORF">LMG28138_03982</name>
</gene>
<feature type="signal peptide" evidence="1">
    <location>
        <begin position="1"/>
        <end position="22"/>
    </location>
</feature>
<dbReference type="EMBL" id="CADIKM010000022">
    <property type="protein sequence ID" value="CAB3795961.1"/>
    <property type="molecule type" value="Genomic_DNA"/>
</dbReference>
<dbReference type="Gene3D" id="1.10.10.640">
    <property type="entry name" value="phospholipid-binding protein"/>
    <property type="match status" value="1"/>
</dbReference>
<dbReference type="PANTHER" id="PTHR36573:SF1">
    <property type="entry name" value="INTERMEMBRANE PHOSPHOLIPID TRANSPORT SYSTEM BINDING PROTEIN MLAC"/>
    <property type="match status" value="1"/>
</dbReference>
<evidence type="ECO:0000313" key="2">
    <source>
        <dbReference type="EMBL" id="CAB3795961.1"/>
    </source>
</evidence>
<dbReference type="Gene3D" id="3.10.450.50">
    <property type="match status" value="1"/>
</dbReference>
<evidence type="ECO:0000256" key="1">
    <source>
        <dbReference type="SAM" id="SignalP"/>
    </source>
</evidence>
<accession>A0A6S7BCW7</accession>
<keyword evidence="1" id="KW-0732">Signal</keyword>
<dbReference type="PIRSF" id="PIRSF004649">
    <property type="entry name" value="MlaC"/>
    <property type="match status" value="1"/>
</dbReference>